<feature type="coiled-coil region" evidence="1">
    <location>
        <begin position="57"/>
        <end position="84"/>
    </location>
</feature>
<proteinExistence type="predicted"/>
<evidence type="ECO:0000256" key="2">
    <source>
        <dbReference type="SAM" id="SignalP"/>
    </source>
</evidence>
<feature type="chain" id="PRO_5038393352" evidence="2">
    <location>
        <begin position="19"/>
        <end position="123"/>
    </location>
</feature>
<keyword evidence="2" id="KW-0732">Signal</keyword>
<name>A0A6G3X2T9_9ACTN</name>
<protein>
    <submittedName>
        <fullName evidence="3">Uncharacterized protein</fullName>
    </submittedName>
</protein>
<accession>A0A6G3X2T9</accession>
<dbReference type="AlphaFoldDB" id="A0A6G3X2T9"/>
<gene>
    <name evidence="3" type="ORF">G3M58_36690</name>
</gene>
<keyword evidence="1" id="KW-0175">Coiled coil</keyword>
<evidence type="ECO:0000256" key="1">
    <source>
        <dbReference type="SAM" id="Coils"/>
    </source>
</evidence>
<evidence type="ECO:0000313" key="3">
    <source>
        <dbReference type="EMBL" id="NEE11982.1"/>
    </source>
</evidence>
<dbReference type="EMBL" id="JAAGMN010003906">
    <property type="protein sequence ID" value="NEE11982.1"/>
    <property type="molecule type" value="Genomic_DNA"/>
</dbReference>
<feature type="signal peptide" evidence="2">
    <location>
        <begin position="1"/>
        <end position="18"/>
    </location>
</feature>
<sequence length="123" mass="13391">MIGSVLGALALLGSGLFAARATRVAARTTAEAQRAAAQAAAEPAQRQADLAAFREIREGLDRRIEQQDQKIEEQTQRIDTLSALVRAYSWTAEKLIGRMRAQGNGPEPGDIHDLVREHMRTGV</sequence>
<organism evidence="3">
    <name type="scientific">Streptomyces sp. SID7499</name>
    <dbReference type="NCBI Taxonomy" id="2706086"/>
    <lineage>
        <taxon>Bacteria</taxon>
        <taxon>Bacillati</taxon>
        <taxon>Actinomycetota</taxon>
        <taxon>Actinomycetes</taxon>
        <taxon>Kitasatosporales</taxon>
        <taxon>Streptomycetaceae</taxon>
        <taxon>Streptomyces</taxon>
    </lineage>
</organism>
<reference evidence="3" key="1">
    <citation type="submission" date="2020-01" db="EMBL/GenBank/DDBJ databases">
        <title>Insect and environment-associated Actinomycetes.</title>
        <authorList>
            <person name="Currrie C."/>
            <person name="Chevrette M."/>
            <person name="Carlson C."/>
            <person name="Stubbendieck R."/>
            <person name="Wendt-Pienkowski E."/>
        </authorList>
    </citation>
    <scope>NUCLEOTIDE SEQUENCE</scope>
    <source>
        <strain evidence="3">SID7499</strain>
    </source>
</reference>
<comment type="caution">
    <text evidence="3">The sequence shown here is derived from an EMBL/GenBank/DDBJ whole genome shotgun (WGS) entry which is preliminary data.</text>
</comment>